<dbReference type="PROSITE" id="PS51221">
    <property type="entry name" value="TTL"/>
    <property type="match status" value="1"/>
</dbReference>
<feature type="compositionally biased region" description="Polar residues" evidence="6">
    <location>
        <begin position="655"/>
        <end position="669"/>
    </location>
</feature>
<dbReference type="GO" id="GO:0005737">
    <property type="term" value="C:cytoplasm"/>
    <property type="evidence" value="ECO:0007669"/>
    <property type="project" value="UniProtKB-SubCell"/>
</dbReference>
<dbReference type="OrthoDB" id="202825at2759"/>
<gene>
    <name evidence="7" type="primary">Contig10694.g11447</name>
    <name evidence="7" type="ORF">STYLEM_10793</name>
</gene>
<organism evidence="7 8">
    <name type="scientific">Stylonychia lemnae</name>
    <name type="common">Ciliate</name>
    <dbReference type="NCBI Taxonomy" id="5949"/>
    <lineage>
        <taxon>Eukaryota</taxon>
        <taxon>Sar</taxon>
        <taxon>Alveolata</taxon>
        <taxon>Ciliophora</taxon>
        <taxon>Intramacronucleata</taxon>
        <taxon>Spirotrichea</taxon>
        <taxon>Stichotrichia</taxon>
        <taxon>Sporadotrichida</taxon>
        <taxon>Oxytrichidae</taxon>
        <taxon>Stylonychinae</taxon>
        <taxon>Stylonychia</taxon>
    </lineage>
</organism>
<dbReference type="Gene3D" id="3.30.470.20">
    <property type="entry name" value="ATP-grasp fold, B domain"/>
    <property type="match status" value="1"/>
</dbReference>
<keyword evidence="4" id="KW-0547">Nucleotide-binding</keyword>
<reference evidence="7 8" key="1">
    <citation type="submission" date="2014-06" db="EMBL/GenBank/DDBJ databases">
        <authorList>
            <person name="Swart Estienne"/>
        </authorList>
    </citation>
    <scope>NUCLEOTIDE SEQUENCE [LARGE SCALE GENOMIC DNA]</scope>
    <source>
        <strain evidence="7 8">130c</strain>
    </source>
</reference>
<dbReference type="SUPFAM" id="SSF56059">
    <property type="entry name" value="Glutathione synthetase ATP-binding domain-like"/>
    <property type="match status" value="1"/>
</dbReference>
<feature type="compositionally biased region" description="Polar residues" evidence="6">
    <location>
        <begin position="582"/>
        <end position="601"/>
    </location>
</feature>
<evidence type="ECO:0000256" key="1">
    <source>
        <dbReference type="ARBA" id="ARBA00004496"/>
    </source>
</evidence>
<keyword evidence="8" id="KW-1185">Reference proteome</keyword>
<dbReference type="InParanoid" id="A0A078AHN9"/>
<dbReference type="PROSITE" id="PS50096">
    <property type="entry name" value="IQ"/>
    <property type="match status" value="1"/>
</dbReference>
<comment type="subcellular location">
    <subcellularLocation>
        <location evidence="1">Cytoplasm</location>
    </subcellularLocation>
</comment>
<dbReference type="Proteomes" id="UP000039865">
    <property type="component" value="Unassembled WGS sequence"/>
</dbReference>
<evidence type="ECO:0000256" key="2">
    <source>
        <dbReference type="ARBA" id="ARBA00022490"/>
    </source>
</evidence>
<dbReference type="GO" id="GO:0070736">
    <property type="term" value="F:protein-glycine ligase activity, initiating"/>
    <property type="evidence" value="ECO:0007669"/>
    <property type="project" value="TreeGrafter"/>
</dbReference>
<feature type="compositionally biased region" description="Low complexity" evidence="6">
    <location>
        <begin position="556"/>
        <end position="572"/>
    </location>
</feature>
<proteinExistence type="predicted"/>
<keyword evidence="2" id="KW-0963">Cytoplasm</keyword>
<feature type="compositionally biased region" description="Polar residues" evidence="6">
    <location>
        <begin position="627"/>
        <end position="646"/>
    </location>
</feature>
<dbReference type="GO" id="GO:0015630">
    <property type="term" value="C:microtubule cytoskeleton"/>
    <property type="evidence" value="ECO:0007669"/>
    <property type="project" value="TreeGrafter"/>
</dbReference>
<evidence type="ECO:0000313" key="8">
    <source>
        <dbReference type="Proteomes" id="UP000039865"/>
    </source>
</evidence>
<feature type="region of interest" description="Disordered" evidence="6">
    <location>
        <begin position="547"/>
        <end position="669"/>
    </location>
</feature>
<accession>A0A078AHN9</accession>
<feature type="region of interest" description="Disordered" evidence="6">
    <location>
        <begin position="1271"/>
        <end position="1292"/>
    </location>
</feature>
<evidence type="ECO:0000313" key="7">
    <source>
        <dbReference type="EMBL" id="CDW81769.1"/>
    </source>
</evidence>
<dbReference type="PANTHER" id="PTHR45870">
    <property type="entry name" value="TUBULIN MONOGLYCYLASE TTLL3"/>
    <property type="match status" value="1"/>
</dbReference>
<evidence type="ECO:0000256" key="6">
    <source>
        <dbReference type="SAM" id="MobiDB-lite"/>
    </source>
</evidence>
<dbReference type="InterPro" id="IPR004344">
    <property type="entry name" value="TTL/TTLL_fam"/>
</dbReference>
<dbReference type="CDD" id="cd23767">
    <property type="entry name" value="IQCD"/>
    <property type="match status" value="1"/>
</dbReference>
<protein>
    <submittedName>
        <fullName evidence="7">Tubulin-tyrosine ligase family protein</fullName>
    </submittedName>
</protein>
<keyword evidence="5" id="KW-0067">ATP-binding</keyword>
<name>A0A078AHN9_STYLE</name>
<sequence>MSKKKQKNYFAQQLQQQQQQIQYLSSQLNPQVYFQEEKIKSIYLQKANKKKKTKFEQNIQQQMPLIQRQGITTKLFSQKTDDSLLILNYPGIMPNEYSKEQISMDESSLQQLKIINYEGSQESDTNYNSREPRNSYPYQKKKEQEFSSITRYKEILAATAEESDEPQIPTFLDNTNSTQRHIYNMKQIENMKHVSSRLMQQSNFNKAQSNITSNDVRVAELSQPFHKNNNSQNYSDSKAQLESRTESHFLSNLQNMKQLYKQAGHEYSDQVQADFLKSNQRKTQLKNFETDIYNNNQQEKPPRPNITSNVQKGINSQTFKLKDQTPILAQSSKKQKVIKTEDSFYFPSGISSSEANRSFKDENSKQIAAAERYNNIKQKRLPSNEASQKLPSIQNVNQSKSRENGGGIGDNRISFNNLKNYKKEIMNIIIKENTNSINLQPSTKQNNVFIPEQIMVESKHPSTAVSNLRLSKNFDDGNQYQNLLKINENSHQNFPLRNNKSQLKKQFEEQKELSQKALKRETTISQKYPLNSQKKLEIDQKGAEFVQNHEKQSTKSTSISNNHNISSTSNNNNHRKLEKLKSNPNSQSTQDLQKINEQTLNDGDDSSKNKSKHYSTIEDNQKFPDYNNFTNNQRQQSQAIPQNEKNTPVKKRDTSNNPKELSSIQSQQVQNFYQTSYKNDLKQKRDRNQQLDVFLKVQNQQKNKMDLNRRERDMMRTFLKRHGYDGDDKIIFLLNSRDMHIKRAAIKRGWFENPIQNSSFFDVKWDFNDNQGEYNNMKPNQFYNHFPDGRELTTKQGLNKNINNITQHGIDIFQFYPRCYDFSDVRQIDLFQEDFNRTAILNIVKRHAKHFKNLFKQQLLTIYQEDCKINDNFYKNQAKRELKRKYYNKFPDDQEKLKLGTVNLILLQNALFYAKNVINDITEKCEGDEFIKKDFYVERYEFQDKIMELMLLYTNLSMPINEVPESHQILTKLTSWDYPSFYLMFVTYKLHKLLKINDYQYGAIDSYHNTWICKPSYNARGIGIFCFNSIKDLFNGSSKKSPAPKIVQKYIEKSLLLKNMNPQHPTDQRKFDLRQWVFVSSFDPLKIYIYKKAYLRICGSSYDLEDVSDPFKHISNYSIQKNKQDTVVTDLVMSCEDFIEYLNKENIKINGEQASWDHFFKQISDIVKITLNSVAENIENRSNSFELYGFDFVIDKKLNCWLIEANMSPACAERTPWLTEMLDDMADGLISILEKKVVLCGQFNGQLGLLAEDYQNKKIKSQINQWSKIPMKPSSLDKKKKSNSSPTKQNNLKANINQVQQTTALNFNTNQKNYLFEIAGQKMSLKLERKIDKIFKQNCAANFIQKYWRGYSTRRQIFLQKMMVSLKESRRKKATKIFNEILEQIFNRVQSTQIIAQGFSELKINYISKKLENNSNSMSKIIKLQRYFKRKYQENRRILRRQKIDDTIGLDFLQVPNMSYQQKSKGSNIYQELEELDQRRRELARFRGSMAPSKQSRSNFDQDLLLDFHSIGLQLNQVEFQTIQRRNESKTFKKLSIKNSPKQSPYLTNMRINTQIAFKKKPKQSTVKKLKDPIQSLNMTLIKTQRENKLNFDDEFVTEEILIQDEKLP</sequence>
<dbReference type="GO" id="GO:0005524">
    <property type="term" value="F:ATP binding"/>
    <property type="evidence" value="ECO:0007669"/>
    <property type="project" value="UniProtKB-KW"/>
</dbReference>
<feature type="region of interest" description="Disordered" evidence="6">
    <location>
        <begin position="381"/>
        <end position="408"/>
    </location>
</feature>
<dbReference type="OMA" id="HNTWICK"/>
<evidence type="ECO:0000256" key="4">
    <source>
        <dbReference type="ARBA" id="ARBA00022741"/>
    </source>
</evidence>
<dbReference type="Pfam" id="PF03133">
    <property type="entry name" value="TTL"/>
    <property type="match status" value="1"/>
</dbReference>
<feature type="compositionally biased region" description="Polar residues" evidence="6">
    <location>
        <begin position="384"/>
        <end position="399"/>
    </location>
</feature>
<keyword evidence="3 7" id="KW-0436">Ligase</keyword>
<evidence type="ECO:0000256" key="3">
    <source>
        <dbReference type="ARBA" id="ARBA00022598"/>
    </source>
</evidence>
<dbReference type="InterPro" id="IPR051437">
    <property type="entry name" value="TTLL_monoglycylase"/>
</dbReference>
<evidence type="ECO:0000256" key="5">
    <source>
        <dbReference type="ARBA" id="ARBA00022840"/>
    </source>
</evidence>
<dbReference type="EMBL" id="CCKQ01010256">
    <property type="protein sequence ID" value="CDW81769.1"/>
    <property type="molecule type" value="Genomic_DNA"/>
</dbReference>
<dbReference type="PANTHER" id="PTHR45870:SF2">
    <property type="entry name" value="TUBULIN MONOGLYCYLASE TTLL3"/>
    <property type="match status" value="1"/>
</dbReference>